<organism evidence="2 3">
    <name type="scientific">Lentibacillus halodurans</name>
    <dbReference type="NCBI Taxonomy" id="237679"/>
    <lineage>
        <taxon>Bacteria</taxon>
        <taxon>Bacillati</taxon>
        <taxon>Bacillota</taxon>
        <taxon>Bacilli</taxon>
        <taxon>Bacillales</taxon>
        <taxon>Bacillaceae</taxon>
        <taxon>Lentibacillus</taxon>
    </lineage>
</organism>
<dbReference type="RefSeq" id="WP_090239037.1">
    <property type="nucleotide sequence ID" value="NZ_FOJW01000011.1"/>
</dbReference>
<evidence type="ECO:0000259" key="1">
    <source>
        <dbReference type="Pfam" id="PF02538"/>
    </source>
</evidence>
<dbReference type="PANTHER" id="PTHR11365">
    <property type="entry name" value="5-OXOPROLINASE RELATED"/>
    <property type="match status" value="1"/>
</dbReference>
<dbReference type="GO" id="GO:0006749">
    <property type="term" value="P:glutathione metabolic process"/>
    <property type="evidence" value="ECO:0007669"/>
    <property type="project" value="TreeGrafter"/>
</dbReference>
<dbReference type="OrthoDB" id="102473at2"/>
<protein>
    <submittedName>
        <fullName evidence="2">N-methylhydantoinase B</fullName>
    </submittedName>
</protein>
<name>A0A1I0ZFP1_9BACI</name>
<gene>
    <name evidence="2" type="ORF">SAMN04488072_1113</name>
</gene>
<dbReference type="Proteomes" id="UP000198642">
    <property type="component" value="Unassembled WGS sequence"/>
</dbReference>
<sequence>MEKLKVDPITVEVLGNALLSIAEEMGGTLVRTSYSTNIKERKDCSTAIFNEKGETIAQAAAIPVHLGSMLGICKEILEKYSLEEIYPGDMFIANDPYNGGGTHLPDITIAQPVFYEQQIVGFVANIAHHSDVGGRVAGSSSGDSTSIFQEGIRIPPIKILKSGVINNDIIEMILLNCRTPSERLGDLWAQIASNRIGEKRVGELIDKYGNSLFQEGMSEFLLYSERKIKEGIKKIPDGVYNYTDYLDDDGIDLDKSPLPIAIKIEVSGDRILLDFTGTCKQVKGGINVVKTALLATIYYALKAVIDPSIPSNAGYYNSIEVKAPEGSIVNAVPPASVGGRTDTCQRIVDVIFGALAKAVPDKVVAGCNSAVSTVLFSGIDSRKNDFFVYPESLGGGLGARPFKDGMDGVHVHVTNSSNLPIECLEMEYPIMVERFELRKDSGGAGEHRGGLGIRRDYRILESVEFASHADRQKFKPWGLFGGKSGEPGLFIINLEKENQRVLSSGKVSEVVLESGDILSAQTPGSGGYGAPLKRELEKILNDVIEEKVSQDLAEREYGVEINLSKRTIKKRENLVAKGDEV</sequence>
<dbReference type="STRING" id="237679.SAMN04488072_1113"/>
<dbReference type="GO" id="GO:0005829">
    <property type="term" value="C:cytosol"/>
    <property type="evidence" value="ECO:0007669"/>
    <property type="project" value="TreeGrafter"/>
</dbReference>
<dbReference type="GO" id="GO:0017168">
    <property type="term" value="F:5-oxoprolinase (ATP-hydrolyzing) activity"/>
    <property type="evidence" value="ECO:0007669"/>
    <property type="project" value="TreeGrafter"/>
</dbReference>
<feature type="domain" description="Hydantoinase B/oxoprolinase" evidence="1">
    <location>
        <begin position="7"/>
        <end position="531"/>
    </location>
</feature>
<evidence type="ECO:0000313" key="2">
    <source>
        <dbReference type="EMBL" id="SFB23956.1"/>
    </source>
</evidence>
<dbReference type="InterPro" id="IPR003692">
    <property type="entry name" value="Hydantoinase_B"/>
</dbReference>
<keyword evidence="3" id="KW-1185">Reference proteome</keyword>
<dbReference type="EMBL" id="FOJW01000011">
    <property type="protein sequence ID" value="SFB23956.1"/>
    <property type="molecule type" value="Genomic_DNA"/>
</dbReference>
<reference evidence="2 3" key="1">
    <citation type="submission" date="2016-10" db="EMBL/GenBank/DDBJ databases">
        <authorList>
            <person name="de Groot N.N."/>
        </authorList>
    </citation>
    <scope>NUCLEOTIDE SEQUENCE [LARGE SCALE GENOMIC DNA]</scope>
    <source>
        <strain evidence="2 3">CGMCC 1.3702</strain>
    </source>
</reference>
<accession>A0A1I0ZFP1</accession>
<dbReference type="InterPro" id="IPR045079">
    <property type="entry name" value="Oxoprolinase-like"/>
</dbReference>
<proteinExistence type="predicted"/>
<dbReference type="Pfam" id="PF02538">
    <property type="entry name" value="Hydantoinase_B"/>
    <property type="match status" value="1"/>
</dbReference>
<dbReference type="AlphaFoldDB" id="A0A1I0ZFP1"/>
<dbReference type="PANTHER" id="PTHR11365:SF23">
    <property type="entry name" value="HYPOTHETICAL 5-OXOPROLINASE (EUROFUNG)-RELATED"/>
    <property type="match status" value="1"/>
</dbReference>
<evidence type="ECO:0000313" key="3">
    <source>
        <dbReference type="Proteomes" id="UP000198642"/>
    </source>
</evidence>